<proteinExistence type="predicted"/>
<feature type="domain" description="EfeO-type cupredoxin-like" evidence="1">
    <location>
        <begin position="38"/>
        <end position="122"/>
    </location>
</feature>
<dbReference type="InterPro" id="IPR008972">
    <property type="entry name" value="Cupredoxin"/>
</dbReference>
<comment type="caution">
    <text evidence="2">The sequence shown here is derived from an EMBL/GenBank/DDBJ whole genome shotgun (WGS) entry which is preliminary data.</text>
</comment>
<dbReference type="Proteomes" id="UP000554054">
    <property type="component" value="Unassembled WGS sequence"/>
</dbReference>
<evidence type="ECO:0000259" key="1">
    <source>
        <dbReference type="Pfam" id="PF13473"/>
    </source>
</evidence>
<gene>
    <name evidence="2" type="ORF">BJY20_000936</name>
</gene>
<evidence type="ECO:0000313" key="2">
    <source>
        <dbReference type="EMBL" id="NYF97544.1"/>
    </source>
</evidence>
<dbReference type="AlphaFoldDB" id="A0A852VTB6"/>
<dbReference type="SUPFAM" id="SSF49503">
    <property type="entry name" value="Cupredoxins"/>
    <property type="match status" value="1"/>
</dbReference>
<dbReference type="PANTHER" id="PTHR36507">
    <property type="entry name" value="BLL1555 PROTEIN"/>
    <property type="match status" value="1"/>
</dbReference>
<dbReference type="EMBL" id="JACCAE010000001">
    <property type="protein sequence ID" value="NYF97544.1"/>
    <property type="molecule type" value="Genomic_DNA"/>
</dbReference>
<sequence>MAAKTTQADSWRSRLTCPRYNRCDVVRRGSATTTTPGESESNEVTITISDFTYSVPDSVPAGAEITVTNSDEVGHTVTADSGDTFDVAVEPGATVTFTAPESAGEYAFHCIPHPAMTSTLVVE</sequence>
<dbReference type="Pfam" id="PF13473">
    <property type="entry name" value="Cupredoxin_1"/>
    <property type="match status" value="1"/>
</dbReference>
<name>A0A852VTB6_9MICO</name>
<dbReference type="RefSeq" id="WP_221935245.1">
    <property type="nucleotide sequence ID" value="NZ_JACCAE010000001.1"/>
</dbReference>
<reference evidence="2 3" key="1">
    <citation type="submission" date="2020-07" db="EMBL/GenBank/DDBJ databases">
        <title>Sequencing the genomes of 1000 actinobacteria strains.</title>
        <authorList>
            <person name="Klenk H.-P."/>
        </authorList>
    </citation>
    <scope>NUCLEOTIDE SEQUENCE [LARGE SCALE GENOMIC DNA]</scope>
    <source>
        <strain evidence="2 3">DSM 26154</strain>
    </source>
</reference>
<dbReference type="Gene3D" id="2.60.40.420">
    <property type="entry name" value="Cupredoxins - blue copper proteins"/>
    <property type="match status" value="1"/>
</dbReference>
<accession>A0A852VTB6</accession>
<protein>
    <submittedName>
        <fullName evidence="2">Plastocyanin</fullName>
    </submittedName>
</protein>
<evidence type="ECO:0000313" key="3">
    <source>
        <dbReference type="Proteomes" id="UP000554054"/>
    </source>
</evidence>
<keyword evidence="3" id="KW-1185">Reference proteome</keyword>
<organism evidence="2 3">
    <name type="scientific">Janibacter cremeus</name>
    <dbReference type="NCBI Taxonomy" id="1285192"/>
    <lineage>
        <taxon>Bacteria</taxon>
        <taxon>Bacillati</taxon>
        <taxon>Actinomycetota</taxon>
        <taxon>Actinomycetes</taxon>
        <taxon>Micrococcales</taxon>
        <taxon>Intrasporangiaceae</taxon>
        <taxon>Janibacter</taxon>
    </lineage>
</organism>
<dbReference type="InterPro" id="IPR052721">
    <property type="entry name" value="ET_Amicyanin"/>
</dbReference>
<dbReference type="PANTHER" id="PTHR36507:SF1">
    <property type="entry name" value="BLL1555 PROTEIN"/>
    <property type="match status" value="1"/>
</dbReference>
<dbReference type="InterPro" id="IPR028096">
    <property type="entry name" value="EfeO_Cupredoxin"/>
</dbReference>